<dbReference type="PROSITE" id="PS00630">
    <property type="entry name" value="IMP_2"/>
    <property type="match status" value="1"/>
</dbReference>
<dbReference type="EMBL" id="LHPF02000015">
    <property type="protein sequence ID" value="PSC71315.1"/>
    <property type="molecule type" value="Genomic_DNA"/>
</dbReference>
<dbReference type="PANTHER" id="PTHR43200">
    <property type="entry name" value="PHOSPHATASE"/>
    <property type="match status" value="1"/>
</dbReference>
<dbReference type="GO" id="GO:0046854">
    <property type="term" value="P:phosphatidylinositol phosphate biosynthetic process"/>
    <property type="evidence" value="ECO:0007669"/>
    <property type="project" value="InterPro"/>
</dbReference>
<comment type="similarity">
    <text evidence="2">Belongs to the inositol monophosphatase superfamily.</text>
</comment>
<dbReference type="GO" id="GO:0008441">
    <property type="term" value="F:3'(2'),5'-bisphosphate nucleotidase activity"/>
    <property type="evidence" value="ECO:0007669"/>
    <property type="project" value="UniProtKB-EC"/>
</dbReference>
<evidence type="ECO:0000256" key="3">
    <source>
        <dbReference type="ARBA" id="ARBA00012633"/>
    </source>
</evidence>
<evidence type="ECO:0000256" key="4">
    <source>
        <dbReference type="ARBA" id="ARBA00022723"/>
    </source>
</evidence>
<comment type="caution">
    <text evidence="11">The sequence shown here is derived from an EMBL/GenBank/DDBJ whole genome shotgun (WGS) entry which is preliminary data.</text>
</comment>
<feature type="binding site" evidence="10">
    <location>
        <position position="352"/>
    </location>
    <ligand>
        <name>Mg(2+)</name>
        <dbReference type="ChEBI" id="CHEBI:18420"/>
        <label>1</label>
        <note>catalytic</note>
    </ligand>
</feature>
<protein>
    <recommendedName>
        <fullName evidence="3">3'(2'),5'-bisphosphate nucleotidase</fullName>
        <ecNumber evidence="3">3.1.3.7</ecNumber>
    </recommendedName>
</protein>
<dbReference type="InterPro" id="IPR051090">
    <property type="entry name" value="Inositol_monoP_superfamily"/>
</dbReference>
<feature type="binding site" evidence="10">
    <location>
        <position position="192"/>
    </location>
    <ligand>
        <name>Mg(2+)</name>
        <dbReference type="ChEBI" id="CHEBI:18420"/>
        <label>1</label>
        <note>catalytic</note>
    </ligand>
</feature>
<dbReference type="Gene3D" id="3.40.190.80">
    <property type="match status" value="1"/>
</dbReference>
<accession>A0A2P6VB51</accession>
<evidence type="ECO:0000256" key="2">
    <source>
        <dbReference type="ARBA" id="ARBA00009759"/>
    </source>
</evidence>
<dbReference type="CDD" id="cd01517">
    <property type="entry name" value="PAP_phosphatase"/>
    <property type="match status" value="1"/>
</dbReference>
<dbReference type="Pfam" id="PF00459">
    <property type="entry name" value="Inositol_P"/>
    <property type="match status" value="1"/>
</dbReference>
<dbReference type="GO" id="GO:0000103">
    <property type="term" value="P:sulfate assimilation"/>
    <property type="evidence" value="ECO:0007669"/>
    <property type="project" value="TreeGrafter"/>
</dbReference>
<sequence length="421" mass="44616">MAAAPRLQSVTLRFCGVGSAPQQRLQQQPRGQAACGQRRQHSAVTAVAAPVAPGPAAPTSPYAVEMQAAVDAVRLASWLCEAVQVELKSGQWTDKEDSSPVTIADYGAQALVAWSLKRTFPNVPLSLVAEEDAIELREPENLATVSAITQHVNAALAREHPQATPLTGAEVLDLIDCGDSAGGGVGRHWVLDPIDGTRGFVGMRQYAVCLGLLDAGEVVLGVLGCPNLPQYAISEDDCDEGQAGRSFSDETIGSMFVAAKGQGAYTGSVFGGMPTQRIFCNDTVSPAEARYMESFEKRHSNHTLSQAIADEVGIVLPSLKLDSQAKYGALSRGDAGIFMRFPDLVYREKIWDHAAGVIILQEAGAVITDAAGNPLDFSLGRHFPWLHGGIVAATPSLHAKIMAALRKIYAEQGEPQQPAAP</sequence>
<dbReference type="EC" id="3.1.3.7" evidence="3"/>
<keyword evidence="5" id="KW-0378">Hydrolase</keyword>
<dbReference type="InterPro" id="IPR020550">
    <property type="entry name" value="Inositol_monophosphatase_CS"/>
</dbReference>
<feature type="binding site" evidence="10">
    <location>
        <position position="194"/>
    </location>
    <ligand>
        <name>Mg(2+)</name>
        <dbReference type="ChEBI" id="CHEBI:18420"/>
        <label>1</label>
        <note>catalytic</note>
    </ligand>
</feature>
<dbReference type="Gene3D" id="3.30.540.10">
    <property type="entry name" value="Fructose-1,6-Bisphosphatase, subunit A, domain 1"/>
    <property type="match status" value="1"/>
</dbReference>
<dbReference type="InterPro" id="IPR006239">
    <property type="entry name" value="DPNP"/>
</dbReference>
<dbReference type="PRINTS" id="PR00377">
    <property type="entry name" value="IMPHPHTASES"/>
</dbReference>
<name>A0A2P6VB51_9CHLO</name>
<gene>
    <name evidence="11" type="ORF">C2E20_5286</name>
</gene>
<evidence type="ECO:0000256" key="7">
    <source>
        <dbReference type="ARBA" id="ARBA00044466"/>
    </source>
</evidence>
<evidence type="ECO:0000256" key="6">
    <source>
        <dbReference type="ARBA" id="ARBA00022842"/>
    </source>
</evidence>
<dbReference type="SUPFAM" id="SSF56655">
    <property type="entry name" value="Carbohydrate phosphatase"/>
    <property type="match status" value="1"/>
</dbReference>
<dbReference type="PANTHER" id="PTHR43200:SF6">
    <property type="entry name" value="3'(2'),5'-BISPHOSPHATE NUCLEOTIDASE"/>
    <property type="match status" value="1"/>
</dbReference>
<evidence type="ECO:0000256" key="5">
    <source>
        <dbReference type="ARBA" id="ARBA00022801"/>
    </source>
</evidence>
<evidence type="ECO:0000256" key="8">
    <source>
        <dbReference type="ARBA" id="ARBA00044479"/>
    </source>
</evidence>
<feature type="binding site" evidence="10">
    <location>
        <position position="195"/>
    </location>
    <ligand>
        <name>Mg(2+)</name>
        <dbReference type="ChEBI" id="CHEBI:18420"/>
        <label>1</label>
        <note>catalytic</note>
    </ligand>
</feature>
<dbReference type="STRING" id="554055.A0A2P6VB51"/>
<dbReference type="GO" id="GO:0046872">
    <property type="term" value="F:metal ion binding"/>
    <property type="evidence" value="ECO:0007669"/>
    <property type="project" value="UniProtKB-KW"/>
</dbReference>
<comment type="catalytic activity">
    <reaction evidence="7">
        <text>adenosine 2',5'-bisphosphate + H2O = AMP + phosphate</text>
        <dbReference type="Rhea" id="RHEA:77643"/>
        <dbReference type="ChEBI" id="CHEBI:15377"/>
        <dbReference type="ChEBI" id="CHEBI:43474"/>
        <dbReference type="ChEBI" id="CHEBI:194156"/>
        <dbReference type="ChEBI" id="CHEBI:456215"/>
        <dbReference type="EC" id="3.1.3.7"/>
    </reaction>
    <physiologicalReaction direction="left-to-right" evidence="7">
        <dbReference type="Rhea" id="RHEA:77644"/>
    </physiologicalReaction>
</comment>
<evidence type="ECO:0000256" key="9">
    <source>
        <dbReference type="ARBA" id="ARBA00044484"/>
    </source>
</evidence>
<dbReference type="OrthoDB" id="411145at2759"/>
<dbReference type="AlphaFoldDB" id="A0A2P6VB51"/>
<dbReference type="NCBIfam" id="TIGR01330">
    <property type="entry name" value="bisphos_HAL2"/>
    <property type="match status" value="1"/>
</dbReference>
<organism evidence="11 12">
    <name type="scientific">Micractinium conductrix</name>
    <dbReference type="NCBI Taxonomy" id="554055"/>
    <lineage>
        <taxon>Eukaryota</taxon>
        <taxon>Viridiplantae</taxon>
        <taxon>Chlorophyta</taxon>
        <taxon>core chlorophytes</taxon>
        <taxon>Trebouxiophyceae</taxon>
        <taxon>Chlorellales</taxon>
        <taxon>Chlorellaceae</taxon>
        <taxon>Chlorella clade</taxon>
        <taxon>Micractinium</taxon>
    </lineage>
</organism>
<dbReference type="Proteomes" id="UP000239649">
    <property type="component" value="Unassembled WGS sequence"/>
</dbReference>
<comment type="cofactor">
    <cofactor evidence="1 10">
        <name>Mg(2+)</name>
        <dbReference type="ChEBI" id="CHEBI:18420"/>
    </cofactor>
</comment>
<reference evidence="11 12" key="1">
    <citation type="journal article" date="2018" name="Plant J.">
        <title>Genome sequences of Chlorella sorokiniana UTEX 1602 and Micractinium conductrix SAG 241.80: implications to maltose excretion by a green alga.</title>
        <authorList>
            <person name="Arriola M.B."/>
            <person name="Velmurugan N."/>
            <person name="Zhang Y."/>
            <person name="Plunkett M.H."/>
            <person name="Hondzo H."/>
            <person name="Barney B.M."/>
        </authorList>
    </citation>
    <scope>NUCLEOTIDE SEQUENCE [LARGE SCALE GENOMIC DNA]</scope>
    <source>
        <strain evidence="11 12">SAG 241.80</strain>
    </source>
</reference>
<dbReference type="InterPro" id="IPR000760">
    <property type="entry name" value="Inositol_monophosphatase-like"/>
</dbReference>
<comment type="catalytic activity">
    <reaction evidence="9">
        <text>3'-phosphoadenylyl sulfate + H2O = adenosine 5'-phosphosulfate + phosphate</text>
        <dbReference type="Rhea" id="RHEA:77639"/>
        <dbReference type="ChEBI" id="CHEBI:15377"/>
        <dbReference type="ChEBI" id="CHEBI:43474"/>
        <dbReference type="ChEBI" id="CHEBI:58243"/>
        <dbReference type="ChEBI" id="CHEBI:58339"/>
        <dbReference type="EC" id="3.1.3.7"/>
    </reaction>
    <physiologicalReaction direction="left-to-right" evidence="9">
        <dbReference type="Rhea" id="RHEA:77640"/>
    </physiologicalReaction>
</comment>
<evidence type="ECO:0000256" key="1">
    <source>
        <dbReference type="ARBA" id="ARBA00001946"/>
    </source>
</evidence>
<evidence type="ECO:0000313" key="11">
    <source>
        <dbReference type="EMBL" id="PSC71315.1"/>
    </source>
</evidence>
<keyword evidence="4 10" id="KW-0479">Metal-binding</keyword>
<keyword evidence="6 10" id="KW-0460">Magnesium</keyword>
<evidence type="ECO:0000256" key="10">
    <source>
        <dbReference type="PIRSR" id="PIRSR600760-2"/>
    </source>
</evidence>
<feature type="binding site" evidence="10">
    <location>
        <position position="130"/>
    </location>
    <ligand>
        <name>Mg(2+)</name>
        <dbReference type="ChEBI" id="CHEBI:18420"/>
        <label>1</label>
        <note>catalytic</note>
    </ligand>
</feature>
<proteinExistence type="inferred from homology"/>
<keyword evidence="12" id="KW-1185">Reference proteome</keyword>
<evidence type="ECO:0000313" key="12">
    <source>
        <dbReference type="Proteomes" id="UP000239649"/>
    </source>
</evidence>
<comment type="catalytic activity">
    <reaction evidence="8">
        <text>adenosine 3',5'-bisphosphate + H2O = AMP + phosphate</text>
        <dbReference type="Rhea" id="RHEA:10040"/>
        <dbReference type="ChEBI" id="CHEBI:15377"/>
        <dbReference type="ChEBI" id="CHEBI:43474"/>
        <dbReference type="ChEBI" id="CHEBI:58343"/>
        <dbReference type="ChEBI" id="CHEBI:456215"/>
        <dbReference type="EC" id="3.1.3.7"/>
    </reaction>
    <physiologicalReaction direction="left-to-right" evidence="8">
        <dbReference type="Rhea" id="RHEA:10041"/>
    </physiologicalReaction>
</comment>